<keyword evidence="4" id="KW-1185">Reference proteome</keyword>
<dbReference type="EMBL" id="RWJN01000092">
    <property type="protein sequence ID" value="TCD67582.1"/>
    <property type="molecule type" value="Genomic_DNA"/>
</dbReference>
<name>A0A4R0RKC1_9APHY</name>
<proteinExistence type="predicted"/>
<reference evidence="3 4" key="1">
    <citation type="submission" date="2018-11" db="EMBL/GenBank/DDBJ databases">
        <title>Genome assembly of Steccherinum ochraceum LE-BIN_3174, the white-rot fungus of the Steccherinaceae family (The Residual Polyporoid clade, Polyporales, Basidiomycota).</title>
        <authorList>
            <person name="Fedorova T.V."/>
            <person name="Glazunova O.A."/>
            <person name="Landesman E.O."/>
            <person name="Moiseenko K.V."/>
            <person name="Psurtseva N.V."/>
            <person name="Savinova O.S."/>
            <person name="Shakhova N.V."/>
            <person name="Tyazhelova T.V."/>
            <person name="Vasina D.V."/>
        </authorList>
    </citation>
    <scope>NUCLEOTIDE SEQUENCE [LARGE SCALE GENOMIC DNA]</scope>
    <source>
        <strain evidence="3 4">LE-BIN_3174</strain>
    </source>
</reference>
<feature type="compositionally biased region" description="Low complexity" evidence="1">
    <location>
        <begin position="17"/>
        <end position="26"/>
    </location>
</feature>
<dbReference type="Proteomes" id="UP000292702">
    <property type="component" value="Unassembled WGS sequence"/>
</dbReference>
<dbReference type="Pfam" id="PF18723">
    <property type="entry name" value="HMUDK_hel"/>
    <property type="match status" value="1"/>
</dbReference>
<evidence type="ECO:0000313" key="3">
    <source>
        <dbReference type="EMBL" id="TCD67582.1"/>
    </source>
</evidence>
<dbReference type="GO" id="GO:0006338">
    <property type="term" value="P:chromatin remodeling"/>
    <property type="evidence" value="ECO:0007669"/>
    <property type="project" value="UniProtKB-ARBA"/>
</dbReference>
<feature type="domain" description="Chromo" evidence="2">
    <location>
        <begin position="379"/>
        <end position="429"/>
    </location>
</feature>
<dbReference type="InterPro" id="IPR016197">
    <property type="entry name" value="Chromo-like_dom_sf"/>
</dbReference>
<comment type="caution">
    <text evidence="3">The sequence shown here is derived from an EMBL/GenBank/DDBJ whole genome shotgun (WGS) entry which is preliminary data.</text>
</comment>
<dbReference type="Gene3D" id="2.40.50.40">
    <property type="match status" value="1"/>
</dbReference>
<evidence type="ECO:0000259" key="2">
    <source>
        <dbReference type="PROSITE" id="PS50013"/>
    </source>
</evidence>
<gene>
    <name evidence="3" type="ORF">EIP91_012212</name>
</gene>
<evidence type="ECO:0000313" key="4">
    <source>
        <dbReference type="Proteomes" id="UP000292702"/>
    </source>
</evidence>
<protein>
    <recommendedName>
        <fullName evidence="2">Chromo domain-containing protein</fullName>
    </recommendedName>
</protein>
<feature type="region of interest" description="Disordered" evidence="1">
    <location>
        <begin position="1"/>
        <end position="30"/>
    </location>
</feature>
<dbReference type="Pfam" id="PF00385">
    <property type="entry name" value="Chromo"/>
    <property type="match status" value="1"/>
</dbReference>
<evidence type="ECO:0000256" key="1">
    <source>
        <dbReference type="SAM" id="MobiDB-lite"/>
    </source>
</evidence>
<dbReference type="OrthoDB" id="433924at2759"/>
<dbReference type="AlphaFoldDB" id="A0A4R0RKC1"/>
<sequence length="445" mass="50535">MARTKGATKIKPIPVPAAGSTGARSGSGKGAVRTATFAGQKFSVSPVLDMFFYFMAERHRIHQLRLAGEDPPWSKDDLMNSYPFTNVFRVYDRTTQYILRNVIKKGSQDLNEVCFRVILFRFFNKPETWEFLEEHLGTPTLKWSEYDASSYDRVLLLLECKKIAPYSGCYISPAPPFGWKRNYSNHLRLVQVMMEDNLPSELKALDYLKDAHGRVCLYPAIGDFVGQQLLLDLNMTGHFLWSEKEWTALGPGSSACLRKMFGPQVAHYEQEALHYLFETQETHFLRLGISGNQVPRLSNSLPAGVSCVDIEHQLCECEKYCRGKFPDIKGKRTVVGRPYRESPLPISADLPEHWLRPQPKVPSPSRPSAVVTEDGDPYYEVSHIVAEKKGVTGETRARYLVRWVGWGPEDDWWLSEKDLGNASEVLKKWNATKERIAARIAQVVG</sequence>
<dbReference type="SUPFAM" id="SSF54160">
    <property type="entry name" value="Chromo domain-like"/>
    <property type="match status" value="1"/>
</dbReference>
<organism evidence="3 4">
    <name type="scientific">Steccherinum ochraceum</name>
    <dbReference type="NCBI Taxonomy" id="92696"/>
    <lineage>
        <taxon>Eukaryota</taxon>
        <taxon>Fungi</taxon>
        <taxon>Dikarya</taxon>
        <taxon>Basidiomycota</taxon>
        <taxon>Agaricomycotina</taxon>
        <taxon>Agaricomycetes</taxon>
        <taxon>Polyporales</taxon>
        <taxon>Steccherinaceae</taxon>
        <taxon>Steccherinum</taxon>
    </lineage>
</organism>
<dbReference type="STRING" id="92696.A0A4R0RKC1"/>
<dbReference type="PROSITE" id="PS50013">
    <property type="entry name" value="CHROMO_2"/>
    <property type="match status" value="1"/>
</dbReference>
<dbReference type="InterPro" id="IPR000953">
    <property type="entry name" value="Chromo/chromo_shadow_dom"/>
</dbReference>
<accession>A0A4R0RKC1</accession>
<dbReference type="InterPro" id="IPR040684">
    <property type="entry name" value="HMUDK_hel"/>
</dbReference>
<dbReference type="InterPro" id="IPR023780">
    <property type="entry name" value="Chromo_domain"/>
</dbReference>